<reference evidence="1 2" key="1">
    <citation type="submission" date="2016-09" db="EMBL/GenBank/DDBJ databases">
        <authorList>
            <person name="Capua I."/>
            <person name="De Benedictis P."/>
            <person name="Joannis T."/>
            <person name="Lombin L.H."/>
            <person name="Cattoli G."/>
        </authorList>
    </citation>
    <scope>NUCLEOTIDE SEQUENCE [LARGE SCALE GENOMIC DNA]</scope>
    <source>
        <strain evidence="1 2">GB001</strain>
    </source>
</reference>
<dbReference type="Proteomes" id="UP000094844">
    <property type="component" value="Unassembled WGS sequence"/>
</dbReference>
<dbReference type="OrthoDB" id="6637188at2"/>
<evidence type="ECO:0000313" key="2">
    <source>
        <dbReference type="Proteomes" id="UP000094844"/>
    </source>
</evidence>
<organism evidence="1 2">
    <name type="scientific">Hafnia alvei</name>
    <dbReference type="NCBI Taxonomy" id="569"/>
    <lineage>
        <taxon>Bacteria</taxon>
        <taxon>Pseudomonadati</taxon>
        <taxon>Pseudomonadota</taxon>
        <taxon>Gammaproteobacteria</taxon>
        <taxon>Enterobacterales</taxon>
        <taxon>Hafniaceae</taxon>
        <taxon>Hafnia</taxon>
    </lineage>
</organism>
<name>A0A1C6YYL6_HAFAL</name>
<dbReference type="AlphaFoldDB" id="A0A1C6YYL6"/>
<dbReference type="EMBL" id="FMIQ01000022">
    <property type="protein sequence ID" value="SCM51845.1"/>
    <property type="molecule type" value="Genomic_DNA"/>
</dbReference>
<sequence>MNQLRKDFITGLEERVRDNYTPSIVARYALEFYLDHDFTDSKLEYVINYLRGIDAGPQFELSKKEVINFIKNK</sequence>
<dbReference type="RefSeq" id="WP_139130904.1">
    <property type="nucleotide sequence ID" value="NZ_FMIQ01000022.1"/>
</dbReference>
<proteinExistence type="predicted"/>
<accession>A0A1C6YYL6</accession>
<protein>
    <submittedName>
        <fullName evidence="1">Uncharacterized protein</fullName>
    </submittedName>
</protein>
<evidence type="ECO:0000313" key="1">
    <source>
        <dbReference type="EMBL" id="SCM51845.1"/>
    </source>
</evidence>
<gene>
    <name evidence="1" type="ORF">BN1044_01313</name>
</gene>
<feature type="non-terminal residue" evidence="1">
    <location>
        <position position="73"/>
    </location>
</feature>